<dbReference type="EC" id="2.7.11.1" evidence="1"/>
<dbReference type="InterPro" id="IPR056337">
    <property type="entry name" value="LHD_YVC1"/>
</dbReference>
<dbReference type="Gene3D" id="3.30.200.20">
    <property type="entry name" value="Phosphorylase Kinase, domain 1"/>
    <property type="match status" value="1"/>
</dbReference>
<keyword evidence="13" id="KW-1185">Reference proteome</keyword>
<keyword evidence="10" id="KW-0472">Membrane</keyword>
<evidence type="ECO:0000256" key="9">
    <source>
        <dbReference type="SAM" id="MobiDB-lite"/>
    </source>
</evidence>
<dbReference type="GO" id="GO:0005737">
    <property type="term" value="C:cytoplasm"/>
    <property type="evidence" value="ECO:0007669"/>
    <property type="project" value="TreeGrafter"/>
</dbReference>
<dbReference type="PANTHER" id="PTHR24419:SF18">
    <property type="entry name" value="SERINE_THREONINE-PROTEIN KINASE HASPIN"/>
    <property type="match status" value="1"/>
</dbReference>
<feature type="compositionally biased region" description="Polar residues" evidence="9">
    <location>
        <begin position="927"/>
        <end position="941"/>
    </location>
</feature>
<dbReference type="Pfam" id="PF23317">
    <property type="entry name" value="YVC1_C"/>
    <property type="match status" value="1"/>
</dbReference>
<dbReference type="GO" id="GO:0005524">
    <property type="term" value="F:ATP binding"/>
    <property type="evidence" value="ECO:0007669"/>
    <property type="project" value="UniProtKB-KW"/>
</dbReference>
<evidence type="ECO:0000256" key="2">
    <source>
        <dbReference type="ARBA" id="ARBA00022527"/>
    </source>
</evidence>
<feature type="transmembrane region" description="Helical" evidence="10">
    <location>
        <begin position="504"/>
        <end position="523"/>
    </location>
</feature>
<feature type="transmembrane region" description="Helical" evidence="10">
    <location>
        <begin position="254"/>
        <end position="271"/>
    </location>
</feature>
<keyword evidence="5" id="KW-0418">Kinase</keyword>
<dbReference type="STRING" id="2316362.A0A4Q2DZ93"/>
<dbReference type="GO" id="GO:0035556">
    <property type="term" value="P:intracellular signal transduction"/>
    <property type="evidence" value="ECO:0007669"/>
    <property type="project" value="TreeGrafter"/>
</dbReference>
<evidence type="ECO:0000256" key="5">
    <source>
        <dbReference type="ARBA" id="ARBA00022777"/>
    </source>
</evidence>
<dbReference type="InterPro" id="IPR000719">
    <property type="entry name" value="Prot_kinase_dom"/>
</dbReference>
<keyword evidence="2" id="KW-0723">Serine/threonine-protein kinase</keyword>
<evidence type="ECO:0000259" key="11">
    <source>
        <dbReference type="PROSITE" id="PS50011"/>
    </source>
</evidence>
<feature type="domain" description="Protein kinase" evidence="11">
    <location>
        <begin position="1069"/>
        <end position="1413"/>
    </location>
</feature>
<dbReference type="GO" id="GO:0072354">
    <property type="term" value="F:histone H3T3 kinase activity"/>
    <property type="evidence" value="ECO:0007669"/>
    <property type="project" value="TreeGrafter"/>
</dbReference>
<keyword evidence="10" id="KW-1133">Transmembrane helix</keyword>
<dbReference type="GO" id="GO:0000278">
    <property type="term" value="P:mitotic cell cycle"/>
    <property type="evidence" value="ECO:0007669"/>
    <property type="project" value="TreeGrafter"/>
</dbReference>
<comment type="catalytic activity">
    <reaction evidence="8">
        <text>L-seryl-[protein] + ATP = O-phospho-L-seryl-[protein] + ADP + H(+)</text>
        <dbReference type="Rhea" id="RHEA:17989"/>
        <dbReference type="Rhea" id="RHEA-COMP:9863"/>
        <dbReference type="Rhea" id="RHEA-COMP:11604"/>
        <dbReference type="ChEBI" id="CHEBI:15378"/>
        <dbReference type="ChEBI" id="CHEBI:29999"/>
        <dbReference type="ChEBI" id="CHEBI:30616"/>
        <dbReference type="ChEBI" id="CHEBI:83421"/>
        <dbReference type="ChEBI" id="CHEBI:456216"/>
        <dbReference type="EC" id="2.7.11.1"/>
    </reaction>
</comment>
<proteinExistence type="predicted"/>
<feature type="region of interest" description="Disordered" evidence="9">
    <location>
        <begin position="927"/>
        <end position="996"/>
    </location>
</feature>
<dbReference type="EMBL" id="SDEE01000015">
    <property type="protein sequence ID" value="RXW24684.1"/>
    <property type="molecule type" value="Genomic_DNA"/>
</dbReference>
<comment type="catalytic activity">
    <reaction evidence="7">
        <text>L-threonyl-[protein] + ATP = O-phospho-L-threonyl-[protein] + ADP + H(+)</text>
        <dbReference type="Rhea" id="RHEA:46608"/>
        <dbReference type="Rhea" id="RHEA-COMP:11060"/>
        <dbReference type="Rhea" id="RHEA-COMP:11605"/>
        <dbReference type="ChEBI" id="CHEBI:15378"/>
        <dbReference type="ChEBI" id="CHEBI:30013"/>
        <dbReference type="ChEBI" id="CHEBI:30616"/>
        <dbReference type="ChEBI" id="CHEBI:61977"/>
        <dbReference type="ChEBI" id="CHEBI:456216"/>
        <dbReference type="EC" id="2.7.11.1"/>
    </reaction>
</comment>
<evidence type="ECO:0000256" key="10">
    <source>
        <dbReference type="SAM" id="Phobius"/>
    </source>
</evidence>
<evidence type="ECO:0000256" key="4">
    <source>
        <dbReference type="ARBA" id="ARBA00022741"/>
    </source>
</evidence>
<dbReference type="InterPro" id="IPR024604">
    <property type="entry name" value="GSG2_C"/>
</dbReference>
<feature type="region of interest" description="Disordered" evidence="9">
    <location>
        <begin position="875"/>
        <end position="905"/>
    </location>
</feature>
<dbReference type="Gene3D" id="1.10.510.10">
    <property type="entry name" value="Transferase(Phosphotransferase) domain 1"/>
    <property type="match status" value="1"/>
</dbReference>
<dbReference type="Pfam" id="PF23190">
    <property type="entry name" value="LHD_TRPY1"/>
    <property type="match status" value="1"/>
</dbReference>
<dbReference type="InterPro" id="IPR056336">
    <property type="entry name" value="YVC1_C"/>
</dbReference>
<keyword evidence="10" id="KW-0812">Transmembrane</keyword>
<evidence type="ECO:0000256" key="6">
    <source>
        <dbReference type="ARBA" id="ARBA00022840"/>
    </source>
</evidence>
<evidence type="ECO:0000256" key="8">
    <source>
        <dbReference type="ARBA" id="ARBA00048679"/>
    </source>
</evidence>
<feature type="region of interest" description="Disordered" evidence="9">
    <location>
        <begin position="818"/>
        <end position="843"/>
    </location>
</feature>
<feature type="region of interest" description="Disordered" evidence="9">
    <location>
        <begin position="715"/>
        <end position="763"/>
    </location>
</feature>
<protein>
    <recommendedName>
        <fullName evidence="1">non-specific serine/threonine protein kinase</fullName>
        <ecNumber evidence="1">2.7.11.1</ecNumber>
    </recommendedName>
</protein>
<feature type="transmembrane region" description="Helical" evidence="10">
    <location>
        <begin position="359"/>
        <end position="379"/>
    </location>
</feature>
<keyword evidence="6" id="KW-0067">ATP-binding</keyword>
<dbReference type="Proteomes" id="UP000290288">
    <property type="component" value="Unassembled WGS sequence"/>
</dbReference>
<feature type="transmembrane region" description="Helical" evidence="10">
    <location>
        <begin position="217"/>
        <end position="234"/>
    </location>
</feature>
<dbReference type="Pfam" id="PF12330">
    <property type="entry name" value="Haspin_kinase"/>
    <property type="match status" value="1"/>
</dbReference>
<dbReference type="GO" id="GO:0005634">
    <property type="term" value="C:nucleus"/>
    <property type="evidence" value="ECO:0007669"/>
    <property type="project" value="TreeGrafter"/>
</dbReference>
<organism evidence="12 13">
    <name type="scientific">Candolleomyces aberdarensis</name>
    <dbReference type="NCBI Taxonomy" id="2316362"/>
    <lineage>
        <taxon>Eukaryota</taxon>
        <taxon>Fungi</taxon>
        <taxon>Dikarya</taxon>
        <taxon>Basidiomycota</taxon>
        <taxon>Agaricomycotina</taxon>
        <taxon>Agaricomycetes</taxon>
        <taxon>Agaricomycetidae</taxon>
        <taxon>Agaricales</taxon>
        <taxon>Agaricineae</taxon>
        <taxon>Psathyrellaceae</taxon>
        <taxon>Candolleomyces</taxon>
    </lineage>
</organism>
<feature type="compositionally biased region" description="Pro residues" evidence="9">
    <location>
        <begin position="962"/>
        <end position="972"/>
    </location>
</feature>
<dbReference type="OrthoDB" id="301415at2759"/>
<evidence type="ECO:0000256" key="1">
    <source>
        <dbReference type="ARBA" id="ARBA00012513"/>
    </source>
</evidence>
<dbReference type="SUPFAM" id="SSF56112">
    <property type="entry name" value="Protein kinase-like (PK-like)"/>
    <property type="match status" value="1"/>
</dbReference>
<evidence type="ECO:0000256" key="7">
    <source>
        <dbReference type="ARBA" id="ARBA00047899"/>
    </source>
</evidence>
<name>A0A4Q2DZ93_9AGAR</name>
<dbReference type="PROSITE" id="PS50011">
    <property type="entry name" value="PROTEIN_KINASE_DOM"/>
    <property type="match status" value="1"/>
</dbReference>
<evidence type="ECO:0000313" key="13">
    <source>
        <dbReference type="Proteomes" id="UP000290288"/>
    </source>
</evidence>
<keyword evidence="3" id="KW-0808">Transferase</keyword>
<dbReference type="SMART" id="SM01331">
    <property type="entry name" value="DUF3635"/>
    <property type="match status" value="1"/>
</dbReference>
<sequence>MAGFLSPSAAQDAEDRASLISVKSVAPSPDTLTKLIKRLRALTLTLLPVEVDADSINEPTSRVITPQVIAAFRAAAGDFVEALPYCLLRARAEFMWDANHNPADYGENRGRAVACEVLARRIVHLAEPDRLATIMSTRYRHRQIDGDASEMGSALEVAIDQHCTIFLSSKQLWSGELIQVNNEAHDIEYVRYDDTREHSFWGHLDVSRLSVPRYQNIFRIIVWLIFLVVFSQAVREPLDKLDANLRSFDQWEVVLYIMSLAFIFEDLYKFFKLLRFVTWRAFSFWNIIALITDSILLAAFILRVLGIQGHGDPALRLKSFQVLSYAAPFIWMKIVTVFDGYKYIGTMQICVARMLKESGIFFALLSVLALGFTQGLYALDAADGNAESPSAVVHILVQALLQAPDYGRFEPNSPTLVLYYFWSAVTAIVLLNVLISLFSSAYSEVVDDAEAQYLAFFASKTVGMIRAPDSYVYPAPFNLIELVFIAPFEVIPGLRLSQKHYAKLNRFVMGTIFFIPLTVIALYESRFARNKPNAWLNNWFRGDDEGADFDTPASRNPTVDDPNCDGLQISKIPFEEIVKVFPNTQLSSEAVILKEIDALKKQLEALTKALEAPCLALVMLSTRTKQVNAYGKRGKRVVDVTVSNAKPLPGGIVSIFDDLPPPPAWAPIASRMKGRENAAPKPKTITPKVVGTQKKKRLSPVLSPKKPVRVAQLIKESAAPSGARRSKEAVKPKAKSLASGEQDDSETTDMFNSPPRAPLSSYPVNVLGSPSIPPNARAMKQRIPSAKLPSKLSKPAPSVVNMDIIVLDDEGRTISKEKRVSRTGAEMKAVPRKQGTRKPSTSRMPIYVDSASESEEISHPKLEKRLKKGAHKIVLTDDSSSDESPLPPPVPVKSKVEAKPTKTLSTKPLSRAATIEVIIPPAPYSTQQVPRLSNLPQTTRTEAPLKRNATVIPTKTSAFQLPPSPVLRPRPLTPIRRGQKKGLFEPPSPPSPSTTDLELELSLDFSELSLDSEGVSGSSHFELSTPEYLRPLLTECHQEGCGPHDFSSFIESFPFDPILQDARERDGGDLIFKKIGEASYSEVFGIGNVVLKVIPLRDESPKPSANGKQHTLKLAPRNVQAAEEPENDGPPPSDAQDVCKEIVVTRAMGEVHGGFVKLLKTYVVKGKYPEELLGLWDEYNEERGSESIRPDTFTLSQVYAIIVLPNGGPDLEAYTFSSPSKSGWRQACSIFWQVAKSLAHAEHLVSFEHRDLHWGQILVRNVSSSKPKLKAVNMNSGVKSSKRATMDDLSHGVQVTVIDLGLSRMDAGDGSDGDRVHWTPFDAEIFMGEGDYQYDVYRMMRDLTGEEWEGYHPMTNVMWLHYLASKLLRSKGLKPPSVARKSRGAAEAPLRAEGPDFSERMCYEALVDVEQWLGQTLASAYPARGAKPSTKARGRRATVAPVRFDGPVSAGEIAEYGVKKGWIRETALF</sequence>
<keyword evidence="4" id="KW-0547">Nucleotide-binding</keyword>
<feature type="transmembrane region" description="Helical" evidence="10">
    <location>
        <begin position="417"/>
        <end position="438"/>
    </location>
</feature>
<feature type="transmembrane region" description="Helical" evidence="10">
    <location>
        <begin position="322"/>
        <end position="338"/>
    </location>
</feature>
<reference evidence="12 13" key="1">
    <citation type="submission" date="2019-01" db="EMBL/GenBank/DDBJ databases">
        <title>Draft genome sequence of Psathyrella aberdarensis IHI B618.</title>
        <authorList>
            <person name="Buettner E."/>
            <person name="Kellner H."/>
        </authorList>
    </citation>
    <scope>NUCLEOTIDE SEQUENCE [LARGE SCALE GENOMIC DNA]</scope>
    <source>
        <strain evidence="12 13">IHI B618</strain>
    </source>
</reference>
<accession>A0A4Q2DZ93</accession>
<dbReference type="InterPro" id="IPR011009">
    <property type="entry name" value="Kinase-like_dom_sf"/>
</dbReference>
<dbReference type="PANTHER" id="PTHR24419">
    <property type="entry name" value="INTERLEUKIN-1 RECEPTOR-ASSOCIATED KINASE"/>
    <property type="match status" value="1"/>
</dbReference>
<evidence type="ECO:0000313" key="12">
    <source>
        <dbReference type="EMBL" id="RXW24684.1"/>
    </source>
</evidence>
<gene>
    <name evidence="12" type="ORF">EST38_g1171</name>
</gene>
<comment type="caution">
    <text evidence="12">The sequence shown here is derived from an EMBL/GenBank/DDBJ whole genome shotgun (WGS) entry which is preliminary data.</text>
</comment>
<feature type="transmembrane region" description="Helical" evidence="10">
    <location>
        <begin position="283"/>
        <end position="302"/>
    </location>
</feature>
<evidence type="ECO:0000256" key="3">
    <source>
        <dbReference type="ARBA" id="ARBA00022679"/>
    </source>
</evidence>